<name>A0AAD6T8Q6_9AGAR</name>
<comment type="caution">
    <text evidence="2">The sequence shown here is derived from an EMBL/GenBank/DDBJ whole genome shotgun (WGS) entry which is preliminary data.</text>
</comment>
<sequence>MHLRARTTTWRTNSEAATMIYVKDNTQVPVPRVYLHDDDASGEVGGPWIVMEYVPHPSLYAQWPTMSLAQRTTACTSIASIWDQLLSLRFQAIGSLRIDISGKIDVGPLVVRNCSSDSLNIQDPDPEKCGPFSTVREWLLATAKGHLDFQYSTSDHQHELVADAIQKVESTTLLDSRPPPPMDRKHISTFVLRHIDLCPRNILVSPGDPTIITAVIDWEGACTAPIWDVSNKNLPPILGGELDHRSPALVRPVENYRRFYKELSDPEMPTADEMATLATLEAVFRATERDIRFERETLEKFLWGEIGRLNEEWAVTAGARDLRNLATIAKGAPVGILNIEL</sequence>
<dbReference type="EMBL" id="JARJCM010000025">
    <property type="protein sequence ID" value="KAJ7039858.1"/>
    <property type="molecule type" value="Genomic_DNA"/>
</dbReference>
<dbReference type="InterPro" id="IPR051678">
    <property type="entry name" value="AGP_Transferase"/>
</dbReference>
<dbReference type="Pfam" id="PF01636">
    <property type="entry name" value="APH"/>
    <property type="match status" value="1"/>
</dbReference>
<gene>
    <name evidence="2" type="ORF">C8F04DRAFT_1085113</name>
</gene>
<dbReference type="Gene3D" id="3.30.200.20">
    <property type="entry name" value="Phosphorylase Kinase, domain 1"/>
    <property type="match status" value="1"/>
</dbReference>
<accession>A0AAD6T8Q6</accession>
<dbReference type="InterPro" id="IPR011009">
    <property type="entry name" value="Kinase-like_dom_sf"/>
</dbReference>
<dbReference type="Gene3D" id="3.90.1200.10">
    <property type="match status" value="1"/>
</dbReference>
<keyword evidence="3" id="KW-1185">Reference proteome</keyword>
<proteinExistence type="predicted"/>
<dbReference type="InterPro" id="IPR002575">
    <property type="entry name" value="Aminoglycoside_PTrfase"/>
</dbReference>
<evidence type="ECO:0000259" key="1">
    <source>
        <dbReference type="Pfam" id="PF01636"/>
    </source>
</evidence>
<dbReference type="SUPFAM" id="SSF56112">
    <property type="entry name" value="Protein kinase-like (PK-like)"/>
    <property type="match status" value="1"/>
</dbReference>
<feature type="domain" description="Aminoglycoside phosphotransferase" evidence="1">
    <location>
        <begin position="15"/>
        <end position="226"/>
    </location>
</feature>
<dbReference type="AlphaFoldDB" id="A0AAD6T8Q6"/>
<dbReference type="PANTHER" id="PTHR21310">
    <property type="entry name" value="AMINOGLYCOSIDE PHOSPHOTRANSFERASE-RELATED-RELATED"/>
    <property type="match status" value="1"/>
</dbReference>
<evidence type="ECO:0000313" key="2">
    <source>
        <dbReference type="EMBL" id="KAJ7039858.1"/>
    </source>
</evidence>
<feature type="non-terminal residue" evidence="2">
    <location>
        <position position="1"/>
    </location>
</feature>
<dbReference type="PANTHER" id="PTHR21310:SF15">
    <property type="entry name" value="AMINOGLYCOSIDE PHOSPHOTRANSFERASE DOMAIN-CONTAINING PROTEIN"/>
    <property type="match status" value="1"/>
</dbReference>
<dbReference type="Proteomes" id="UP001218188">
    <property type="component" value="Unassembled WGS sequence"/>
</dbReference>
<evidence type="ECO:0000313" key="3">
    <source>
        <dbReference type="Proteomes" id="UP001218188"/>
    </source>
</evidence>
<reference evidence="2" key="1">
    <citation type="submission" date="2023-03" db="EMBL/GenBank/DDBJ databases">
        <title>Massive genome expansion in bonnet fungi (Mycena s.s.) driven by repeated elements and novel gene families across ecological guilds.</title>
        <authorList>
            <consortium name="Lawrence Berkeley National Laboratory"/>
            <person name="Harder C.B."/>
            <person name="Miyauchi S."/>
            <person name="Viragh M."/>
            <person name="Kuo A."/>
            <person name="Thoen E."/>
            <person name="Andreopoulos B."/>
            <person name="Lu D."/>
            <person name="Skrede I."/>
            <person name="Drula E."/>
            <person name="Henrissat B."/>
            <person name="Morin E."/>
            <person name="Kohler A."/>
            <person name="Barry K."/>
            <person name="LaButti K."/>
            <person name="Morin E."/>
            <person name="Salamov A."/>
            <person name="Lipzen A."/>
            <person name="Mereny Z."/>
            <person name="Hegedus B."/>
            <person name="Baldrian P."/>
            <person name="Stursova M."/>
            <person name="Weitz H."/>
            <person name="Taylor A."/>
            <person name="Grigoriev I.V."/>
            <person name="Nagy L.G."/>
            <person name="Martin F."/>
            <person name="Kauserud H."/>
        </authorList>
    </citation>
    <scope>NUCLEOTIDE SEQUENCE</scope>
    <source>
        <strain evidence="2">CBHHK200</strain>
    </source>
</reference>
<organism evidence="2 3">
    <name type="scientific">Mycena alexandri</name>
    <dbReference type="NCBI Taxonomy" id="1745969"/>
    <lineage>
        <taxon>Eukaryota</taxon>
        <taxon>Fungi</taxon>
        <taxon>Dikarya</taxon>
        <taxon>Basidiomycota</taxon>
        <taxon>Agaricomycotina</taxon>
        <taxon>Agaricomycetes</taxon>
        <taxon>Agaricomycetidae</taxon>
        <taxon>Agaricales</taxon>
        <taxon>Marasmiineae</taxon>
        <taxon>Mycenaceae</taxon>
        <taxon>Mycena</taxon>
    </lineage>
</organism>
<protein>
    <recommendedName>
        <fullName evidence="1">Aminoglycoside phosphotransferase domain-containing protein</fullName>
    </recommendedName>
</protein>